<dbReference type="InterPro" id="IPR015424">
    <property type="entry name" value="PyrdxlP-dep_Trfase"/>
</dbReference>
<dbReference type="SUPFAM" id="SSF53383">
    <property type="entry name" value="PLP-dependent transferases"/>
    <property type="match status" value="1"/>
</dbReference>
<comment type="cofactor">
    <cofactor evidence="1">
        <name>pyridoxal 5'-phosphate</name>
        <dbReference type="ChEBI" id="CHEBI:597326"/>
    </cofactor>
</comment>
<feature type="domain" description="BHLH" evidence="9">
    <location>
        <begin position="162"/>
        <end position="211"/>
    </location>
</feature>
<dbReference type="InterPro" id="IPR015422">
    <property type="entry name" value="PyrdxlP-dep_Trfase_small"/>
</dbReference>
<evidence type="ECO:0000256" key="1">
    <source>
        <dbReference type="ARBA" id="ARBA00001933"/>
    </source>
</evidence>
<dbReference type="Pfam" id="PF00010">
    <property type="entry name" value="HLH"/>
    <property type="match status" value="1"/>
</dbReference>
<keyword evidence="6" id="KW-0804">Transcription</keyword>
<evidence type="ECO:0000256" key="5">
    <source>
        <dbReference type="ARBA" id="ARBA00023015"/>
    </source>
</evidence>
<evidence type="ECO:0000256" key="2">
    <source>
        <dbReference type="ARBA" id="ARBA00004123"/>
    </source>
</evidence>
<dbReference type="OrthoDB" id="752464at2759"/>
<dbReference type="CDD" id="cd11443">
    <property type="entry name" value="bHLH_AtAMS_like"/>
    <property type="match status" value="1"/>
</dbReference>
<evidence type="ECO:0000256" key="7">
    <source>
        <dbReference type="ARBA" id="ARBA00023242"/>
    </source>
</evidence>
<dbReference type="CDD" id="cd00609">
    <property type="entry name" value="AAT_like"/>
    <property type="match status" value="1"/>
</dbReference>
<evidence type="ECO:0000313" key="10">
    <source>
        <dbReference type="EMBL" id="BAT75113.1"/>
    </source>
</evidence>
<dbReference type="Pfam" id="PF22754">
    <property type="entry name" value="bHLH-TF_ACT-like_plant"/>
    <property type="match status" value="1"/>
</dbReference>
<evidence type="ECO:0000256" key="6">
    <source>
        <dbReference type="ARBA" id="ARBA00023163"/>
    </source>
</evidence>
<dbReference type="PROSITE" id="PS50888">
    <property type="entry name" value="BHLH"/>
    <property type="match status" value="1"/>
</dbReference>
<accession>A0A0S3R3H5</accession>
<dbReference type="InterPro" id="IPR004839">
    <property type="entry name" value="Aminotransferase_I/II_large"/>
</dbReference>
<dbReference type="PANTHER" id="PTHR45744:SF11">
    <property type="entry name" value="TYROSINE AMINOTRANSFERASE"/>
    <property type="match status" value="1"/>
</dbReference>
<dbReference type="PANTHER" id="PTHR45744">
    <property type="entry name" value="TYROSINE AMINOTRANSFERASE"/>
    <property type="match status" value="1"/>
</dbReference>
<evidence type="ECO:0000256" key="3">
    <source>
        <dbReference type="ARBA" id="ARBA00007441"/>
    </source>
</evidence>
<dbReference type="InterPro" id="IPR036638">
    <property type="entry name" value="HLH_DNA-bd_sf"/>
</dbReference>
<comment type="subcellular location">
    <subcellularLocation>
        <location evidence="2">Nucleus</location>
    </subcellularLocation>
</comment>
<dbReference type="InterPro" id="IPR054502">
    <property type="entry name" value="bHLH-TF_ACT-like_plant"/>
</dbReference>
<dbReference type="Gene3D" id="3.40.640.10">
    <property type="entry name" value="Type I PLP-dependent aspartate aminotransferase-like (Major domain)"/>
    <property type="match status" value="1"/>
</dbReference>
<evidence type="ECO:0000256" key="4">
    <source>
        <dbReference type="ARBA" id="ARBA00022898"/>
    </source>
</evidence>
<protein>
    <recommendedName>
        <fullName evidence="9">BHLH domain-containing protein</fullName>
    </recommendedName>
</protein>
<reference evidence="10 11" key="1">
    <citation type="journal article" date="2015" name="Sci. Rep.">
        <title>The power of single molecule real-time sequencing technology in the de novo assembly of a eukaryotic genome.</title>
        <authorList>
            <person name="Sakai H."/>
            <person name="Naito K."/>
            <person name="Ogiso-Tanaka E."/>
            <person name="Takahashi Y."/>
            <person name="Iseki K."/>
            <person name="Muto C."/>
            <person name="Satou K."/>
            <person name="Teruya K."/>
            <person name="Shiroma A."/>
            <person name="Shimoji M."/>
            <person name="Hirano T."/>
            <person name="Itoh T."/>
            <person name="Kaga A."/>
            <person name="Tomooka N."/>
        </authorList>
    </citation>
    <scope>NUCLEOTIDE SEQUENCE [LARGE SCALE GENOMIC DNA]</scope>
    <source>
        <strain evidence="11">cv. Shumari</strain>
    </source>
</reference>
<dbReference type="Pfam" id="PF00155">
    <property type="entry name" value="Aminotran_1_2"/>
    <property type="match status" value="1"/>
</dbReference>
<dbReference type="FunFam" id="3.40.640.10:FF:000048">
    <property type="entry name" value="tyrosine aminotransferase"/>
    <property type="match status" value="1"/>
</dbReference>
<proteinExistence type="inferred from homology"/>
<dbReference type="GO" id="GO:0006572">
    <property type="term" value="P:L-tyrosine catabolic process"/>
    <property type="evidence" value="ECO:0007669"/>
    <property type="project" value="TreeGrafter"/>
</dbReference>
<dbReference type="GO" id="GO:0005634">
    <property type="term" value="C:nucleus"/>
    <property type="evidence" value="ECO:0007669"/>
    <property type="project" value="UniProtKB-SubCell"/>
</dbReference>
<evidence type="ECO:0000313" key="11">
    <source>
        <dbReference type="Proteomes" id="UP000291084"/>
    </source>
</evidence>
<gene>
    <name evidence="10" type="primary">Vigan.01G292200</name>
    <name evidence="10" type="ORF">VIGAN_01292200</name>
</gene>
<dbReference type="InterPro" id="IPR005958">
    <property type="entry name" value="TyrNic_aminoTrfase"/>
</dbReference>
<keyword evidence="7" id="KW-0539">Nucleus</keyword>
<dbReference type="GO" id="GO:0080090">
    <property type="term" value="P:regulation of primary metabolic process"/>
    <property type="evidence" value="ECO:0007669"/>
    <property type="project" value="UniProtKB-ARBA"/>
</dbReference>
<evidence type="ECO:0000259" key="9">
    <source>
        <dbReference type="PROSITE" id="PS50888"/>
    </source>
</evidence>
<sequence length="623" mass="69790">MELSQLGFLEELVAPRRETWNALSSGFLELLSNGWSFDTFLDNPSFPSSNTLFGAFSAPLDRRFECPFTNELPPYPFPDAFTMPLPDLQPGNDHPSPPLPPTLEDADIAFYHNNDNNFQEIKTVCKVEEHGVENPQPTEIPLFNTAMSDDGERKHKSKKLEGQPSKNLMAERRRRKRLNDRLSMLRSIVPKISKMDRTSILGDTIDYMKELLERIGKLQEEEVEEGSSQINLLGISRDQLKPNEAIVRNSPKFDVERRDQDTRISICCATKPGLLLSTVNTLEALGLEIQQCVVSSFNDFSVEASCSERPKEMENGSEKKWNFDGNQKLKASSMSVRGAYNMLMEKVNNSGDNKPLIRLCRVDPTDNPLYRTTPDAAHAVAAAVHSYNYNSYSPTVGLPEAKRAIANYLSADLPYQLSPENVFITVGGTQAVDIILPVLARPGANILLPRPGYPQYDSRASCCALEVRHYDLLPERGWEVDLDSLEALTDDKTVAMVLINPSNPCGNVFTYQHLKRVAEVARKLGIFVVSDEVYAHITYGSNPFVPMGVFSSIVPVITIGSLSKRWLVPGWRTGWIATCDPHGIFHKTGLVKNIIDYLEISTDLPTILQVTNENYHKQNTRPT</sequence>
<dbReference type="GO" id="GO:0030170">
    <property type="term" value="F:pyridoxal phosphate binding"/>
    <property type="evidence" value="ECO:0007669"/>
    <property type="project" value="InterPro"/>
</dbReference>
<dbReference type="SUPFAM" id="SSF47459">
    <property type="entry name" value="HLH, helix-loop-helix DNA-binding domain"/>
    <property type="match status" value="1"/>
</dbReference>
<dbReference type="Gene3D" id="3.90.1150.10">
    <property type="entry name" value="Aspartate Aminotransferase, domain 1"/>
    <property type="match status" value="1"/>
</dbReference>
<keyword evidence="5" id="KW-0805">Transcription regulation</keyword>
<keyword evidence="4" id="KW-0663">Pyridoxal phosphate</keyword>
<dbReference type="AlphaFoldDB" id="A0A0S3R3H5"/>
<comment type="similarity">
    <text evidence="3">Belongs to the class-I pyridoxal-phosphate-dependent aminotransferase family.</text>
</comment>
<keyword evidence="11" id="KW-1185">Reference proteome</keyword>
<dbReference type="InterPro" id="IPR015421">
    <property type="entry name" value="PyrdxlP-dep_Trfase_major"/>
</dbReference>
<dbReference type="InterPro" id="IPR011598">
    <property type="entry name" value="bHLH_dom"/>
</dbReference>
<evidence type="ECO:0000256" key="8">
    <source>
        <dbReference type="SAM" id="MobiDB-lite"/>
    </source>
</evidence>
<dbReference type="Gene3D" id="4.10.280.10">
    <property type="entry name" value="Helix-loop-helix DNA-binding domain"/>
    <property type="match status" value="1"/>
</dbReference>
<dbReference type="EMBL" id="AP015034">
    <property type="protein sequence ID" value="BAT75113.1"/>
    <property type="molecule type" value="Genomic_DNA"/>
</dbReference>
<dbReference type="GO" id="GO:0004838">
    <property type="term" value="F:L-tyrosine-2-oxoglutarate transaminase activity"/>
    <property type="evidence" value="ECO:0007669"/>
    <property type="project" value="TreeGrafter"/>
</dbReference>
<dbReference type="SMART" id="SM00353">
    <property type="entry name" value="HLH"/>
    <property type="match status" value="1"/>
</dbReference>
<name>A0A0S3R3H5_PHAAN</name>
<dbReference type="NCBIfam" id="TIGR01265">
    <property type="entry name" value="tyr_nico_aTase"/>
    <property type="match status" value="1"/>
</dbReference>
<dbReference type="GO" id="GO:0046983">
    <property type="term" value="F:protein dimerization activity"/>
    <property type="evidence" value="ECO:0007669"/>
    <property type="project" value="InterPro"/>
</dbReference>
<feature type="region of interest" description="Disordered" evidence="8">
    <location>
        <begin position="135"/>
        <end position="168"/>
    </location>
</feature>
<dbReference type="Proteomes" id="UP000291084">
    <property type="component" value="Chromosome 1"/>
</dbReference>
<organism evidence="10 11">
    <name type="scientific">Vigna angularis var. angularis</name>
    <dbReference type="NCBI Taxonomy" id="157739"/>
    <lineage>
        <taxon>Eukaryota</taxon>
        <taxon>Viridiplantae</taxon>
        <taxon>Streptophyta</taxon>
        <taxon>Embryophyta</taxon>
        <taxon>Tracheophyta</taxon>
        <taxon>Spermatophyta</taxon>
        <taxon>Magnoliopsida</taxon>
        <taxon>eudicotyledons</taxon>
        <taxon>Gunneridae</taxon>
        <taxon>Pentapetalae</taxon>
        <taxon>rosids</taxon>
        <taxon>fabids</taxon>
        <taxon>Fabales</taxon>
        <taxon>Fabaceae</taxon>
        <taxon>Papilionoideae</taxon>
        <taxon>50 kb inversion clade</taxon>
        <taxon>NPAAA clade</taxon>
        <taxon>indigoferoid/millettioid clade</taxon>
        <taxon>Phaseoleae</taxon>
        <taxon>Vigna</taxon>
    </lineage>
</organism>